<evidence type="ECO:0000256" key="6">
    <source>
        <dbReference type="RuleBase" id="RU000414"/>
    </source>
</evidence>
<dbReference type="InterPro" id="IPR036314">
    <property type="entry name" value="SOD_C_sf"/>
</dbReference>
<keyword evidence="4 6" id="KW-0560">Oxidoreductase</keyword>
<dbReference type="RefSeq" id="WP_062420795.1">
    <property type="nucleotide sequence ID" value="NZ_BBYA01000004.1"/>
</dbReference>
<dbReference type="PANTHER" id="PTHR43595">
    <property type="entry name" value="37S RIBOSOMAL PROTEIN S26, MITOCHONDRIAL"/>
    <property type="match status" value="1"/>
</dbReference>
<name>A0A0N8GM47_9CHLR</name>
<dbReference type="PROSITE" id="PS00088">
    <property type="entry name" value="SOD_MN"/>
    <property type="match status" value="1"/>
</dbReference>
<dbReference type="Proteomes" id="UP000050430">
    <property type="component" value="Unassembled WGS sequence"/>
</dbReference>
<dbReference type="InterPro" id="IPR019831">
    <property type="entry name" value="Mn/Fe_SOD_N"/>
</dbReference>
<organism evidence="9 10">
    <name type="scientific">Leptolinea tardivitalis</name>
    <dbReference type="NCBI Taxonomy" id="229920"/>
    <lineage>
        <taxon>Bacteria</taxon>
        <taxon>Bacillati</taxon>
        <taxon>Chloroflexota</taxon>
        <taxon>Anaerolineae</taxon>
        <taxon>Anaerolineales</taxon>
        <taxon>Anaerolineaceae</taxon>
        <taxon>Leptolinea</taxon>
    </lineage>
</organism>
<evidence type="ECO:0000256" key="1">
    <source>
        <dbReference type="ARBA" id="ARBA00008714"/>
    </source>
</evidence>
<evidence type="ECO:0000256" key="4">
    <source>
        <dbReference type="ARBA" id="ARBA00023002"/>
    </source>
</evidence>
<sequence>MPFEQVKLTYEFNALEPHIDTKTMEIHYTKHHATYLKNLNSAVEKHPELFEKSLESLLSDLEKVPEDIRLAIRNNGGGVFNHNFYFEGMGPKGGAPKGKLAEAINKSFGSFDTFKQEMEKAGLARFGSGFAWLSVKKDGSLVITSTPNQDTPLAEGLKPLFTVDVWEHAYYLNYQNRRADYLSAFWNVVDWDVVEKRYLKS</sequence>
<accession>A0A0N8GM47</accession>
<dbReference type="SUPFAM" id="SSF46609">
    <property type="entry name" value="Fe,Mn superoxide dismutase (SOD), N-terminal domain"/>
    <property type="match status" value="1"/>
</dbReference>
<evidence type="ECO:0000259" key="8">
    <source>
        <dbReference type="Pfam" id="PF02777"/>
    </source>
</evidence>
<feature type="binding site" evidence="5">
    <location>
        <position position="168"/>
    </location>
    <ligand>
        <name>Mn(2+)</name>
        <dbReference type="ChEBI" id="CHEBI:29035"/>
    </ligand>
</feature>
<keyword evidence="10" id="KW-1185">Reference proteome</keyword>
<dbReference type="EC" id="1.15.1.1" evidence="2 6"/>
<keyword evidence="3 5" id="KW-0479">Metal-binding</keyword>
<protein>
    <recommendedName>
        <fullName evidence="2 6">Superoxide dismutase</fullName>
        <ecNumber evidence="2 6">1.15.1.1</ecNumber>
    </recommendedName>
</protein>
<evidence type="ECO:0000256" key="3">
    <source>
        <dbReference type="ARBA" id="ARBA00022723"/>
    </source>
</evidence>
<dbReference type="STRING" id="229920.ADM99_01600"/>
<comment type="caution">
    <text evidence="9">The sequence shown here is derived from an EMBL/GenBank/DDBJ whole genome shotgun (WGS) entry which is preliminary data.</text>
</comment>
<dbReference type="Pfam" id="PF00081">
    <property type="entry name" value="Sod_Fe_N"/>
    <property type="match status" value="1"/>
</dbReference>
<comment type="catalytic activity">
    <reaction evidence="6">
        <text>2 superoxide + 2 H(+) = H2O2 + O2</text>
        <dbReference type="Rhea" id="RHEA:20696"/>
        <dbReference type="ChEBI" id="CHEBI:15378"/>
        <dbReference type="ChEBI" id="CHEBI:15379"/>
        <dbReference type="ChEBI" id="CHEBI:16240"/>
        <dbReference type="ChEBI" id="CHEBI:18421"/>
        <dbReference type="EC" id="1.15.1.1"/>
    </reaction>
</comment>
<dbReference type="InterPro" id="IPR036324">
    <property type="entry name" value="Mn/Fe_SOD_N_sf"/>
</dbReference>
<dbReference type="PANTHER" id="PTHR43595:SF2">
    <property type="entry name" value="SMALL RIBOSOMAL SUBUNIT PROTEIN MS42"/>
    <property type="match status" value="1"/>
</dbReference>
<gene>
    <name evidence="9" type="ORF">ADM99_01600</name>
</gene>
<dbReference type="GO" id="GO:0005737">
    <property type="term" value="C:cytoplasm"/>
    <property type="evidence" value="ECO:0007669"/>
    <property type="project" value="TreeGrafter"/>
</dbReference>
<evidence type="ECO:0000256" key="2">
    <source>
        <dbReference type="ARBA" id="ARBA00012682"/>
    </source>
</evidence>
<dbReference type="Gene3D" id="3.55.40.20">
    <property type="entry name" value="Iron/manganese superoxide dismutase, C-terminal domain"/>
    <property type="match status" value="1"/>
</dbReference>
<dbReference type="Pfam" id="PF02777">
    <property type="entry name" value="Sod_Fe_C"/>
    <property type="match status" value="1"/>
</dbReference>
<evidence type="ECO:0000313" key="10">
    <source>
        <dbReference type="Proteomes" id="UP000050430"/>
    </source>
</evidence>
<dbReference type="GO" id="GO:0004784">
    <property type="term" value="F:superoxide dismutase activity"/>
    <property type="evidence" value="ECO:0007669"/>
    <property type="project" value="UniProtKB-EC"/>
</dbReference>
<dbReference type="InterPro" id="IPR019832">
    <property type="entry name" value="Mn/Fe_SOD_C"/>
</dbReference>
<dbReference type="AlphaFoldDB" id="A0A0N8GM47"/>
<feature type="binding site" evidence="5">
    <location>
        <position position="82"/>
    </location>
    <ligand>
        <name>Mn(2+)</name>
        <dbReference type="ChEBI" id="CHEBI:29035"/>
    </ligand>
</feature>
<dbReference type="InterPro" id="IPR001189">
    <property type="entry name" value="Mn/Fe_SOD"/>
</dbReference>
<dbReference type="PATRIC" id="fig|229920.5.peg.771"/>
<dbReference type="SUPFAM" id="SSF54719">
    <property type="entry name" value="Fe,Mn superoxide dismutase (SOD), C-terminal domain"/>
    <property type="match status" value="1"/>
</dbReference>
<feature type="binding site" evidence="5">
    <location>
        <position position="27"/>
    </location>
    <ligand>
        <name>Mn(2+)</name>
        <dbReference type="ChEBI" id="CHEBI:29035"/>
    </ligand>
</feature>
<dbReference type="InterPro" id="IPR019833">
    <property type="entry name" value="Mn/Fe_SOD_BS"/>
</dbReference>
<dbReference type="GO" id="GO:0046872">
    <property type="term" value="F:metal ion binding"/>
    <property type="evidence" value="ECO:0007669"/>
    <property type="project" value="UniProtKB-KW"/>
</dbReference>
<evidence type="ECO:0000256" key="5">
    <source>
        <dbReference type="PIRSR" id="PIRSR000349-1"/>
    </source>
</evidence>
<reference evidence="9 10" key="1">
    <citation type="submission" date="2015-07" db="EMBL/GenBank/DDBJ databases">
        <title>Genome sequence of Leptolinea tardivitalis DSM 16556.</title>
        <authorList>
            <person name="Hemp J."/>
            <person name="Ward L.M."/>
            <person name="Pace L.A."/>
            <person name="Fischer W.W."/>
        </authorList>
    </citation>
    <scope>NUCLEOTIDE SEQUENCE [LARGE SCALE GENOMIC DNA]</scope>
    <source>
        <strain evidence="9 10">YMTK-2</strain>
    </source>
</reference>
<comment type="similarity">
    <text evidence="1 6">Belongs to the iron/manganese superoxide dismutase family.</text>
</comment>
<dbReference type="PRINTS" id="PR01703">
    <property type="entry name" value="MNSODISMTASE"/>
</dbReference>
<dbReference type="FunFam" id="3.55.40.20:FF:000001">
    <property type="entry name" value="Superoxide dismutase"/>
    <property type="match status" value="1"/>
</dbReference>
<proteinExistence type="inferred from homology"/>
<evidence type="ECO:0000313" key="9">
    <source>
        <dbReference type="EMBL" id="KPL74290.1"/>
    </source>
</evidence>
<feature type="domain" description="Manganese/iron superoxide dismutase N-terminal" evidence="7">
    <location>
        <begin position="3"/>
        <end position="89"/>
    </location>
</feature>
<feature type="domain" description="Manganese/iron superoxide dismutase C-terminal" evidence="8">
    <location>
        <begin position="96"/>
        <end position="197"/>
    </location>
</feature>
<dbReference type="EMBL" id="LGCK01000003">
    <property type="protein sequence ID" value="KPL74290.1"/>
    <property type="molecule type" value="Genomic_DNA"/>
</dbReference>
<feature type="binding site" evidence="5">
    <location>
        <position position="164"/>
    </location>
    <ligand>
        <name>Mn(2+)</name>
        <dbReference type="ChEBI" id="CHEBI:29035"/>
    </ligand>
</feature>
<dbReference type="OrthoDB" id="9803125at2"/>
<dbReference type="PIRSF" id="PIRSF000349">
    <property type="entry name" value="SODismutase"/>
    <property type="match status" value="1"/>
</dbReference>
<comment type="function">
    <text evidence="6">Destroys radicals which are normally produced within the cells and which are toxic to biological systems.</text>
</comment>
<dbReference type="Gene3D" id="1.10.287.990">
    <property type="entry name" value="Fe,Mn superoxide dismutase (SOD) domain"/>
    <property type="match status" value="1"/>
</dbReference>
<evidence type="ECO:0000259" key="7">
    <source>
        <dbReference type="Pfam" id="PF00081"/>
    </source>
</evidence>